<protein>
    <submittedName>
        <fullName evidence="1">Uncharacterized protein</fullName>
    </submittedName>
</protein>
<gene>
    <name evidence="1" type="ORF">PAHAL_6G225200</name>
</gene>
<reference evidence="1" key="1">
    <citation type="submission" date="2018-04" db="EMBL/GenBank/DDBJ databases">
        <title>WGS assembly of Panicum hallii.</title>
        <authorList>
            <person name="Lovell J."/>
            <person name="Jenkins J."/>
            <person name="Lowry D."/>
            <person name="Mamidi S."/>
            <person name="Sreedasyam A."/>
            <person name="Weng X."/>
            <person name="Barry K."/>
            <person name="Bonette J."/>
            <person name="Campitelli B."/>
            <person name="Daum C."/>
            <person name="Gordon S."/>
            <person name="Gould B."/>
            <person name="Lipzen A."/>
            <person name="Macqueen A."/>
            <person name="Palacio-Mejia J."/>
            <person name="Plott C."/>
            <person name="Shakirov E."/>
            <person name="Shu S."/>
            <person name="Yoshinaga Y."/>
            <person name="Zane M."/>
            <person name="Rokhsar D."/>
            <person name="Grimwood J."/>
            <person name="Schmutz J."/>
            <person name="Juenger T."/>
        </authorList>
    </citation>
    <scope>NUCLEOTIDE SEQUENCE [LARGE SCALE GENOMIC DNA]</scope>
    <source>
        <strain evidence="1">FIL2</strain>
    </source>
</reference>
<organism evidence="1">
    <name type="scientific">Panicum hallii</name>
    <dbReference type="NCBI Taxonomy" id="206008"/>
    <lineage>
        <taxon>Eukaryota</taxon>
        <taxon>Viridiplantae</taxon>
        <taxon>Streptophyta</taxon>
        <taxon>Embryophyta</taxon>
        <taxon>Tracheophyta</taxon>
        <taxon>Spermatophyta</taxon>
        <taxon>Magnoliopsida</taxon>
        <taxon>Liliopsida</taxon>
        <taxon>Poales</taxon>
        <taxon>Poaceae</taxon>
        <taxon>PACMAD clade</taxon>
        <taxon>Panicoideae</taxon>
        <taxon>Panicodae</taxon>
        <taxon>Paniceae</taxon>
        <taxon>Panicinae</taxon>
        <taxon>Panicum</taxon>
        <taxon>Panicum sect. Panicum</taxon>
    </lineage>
</organism>
<dbReference type="EMBL" id="CM008051">
    <property type="protein sequence ID" value="PVH37030.1"/>
    <property type="molecule type" value="Genomic_DNA"/>
</dbReference>
<name>A0A2T8IH71_9POAL</name>
<accession>A0A2T8IH71</accession>
<evidence type="ECO:0000313" key="1">
    <source>
        <dbReference type="EMBL" id="PVH37030.1"/>
    </source>
</evidence>
<dbReference type="Gramene" id="PVH37030">
    <property type="protein sequence ID" value="PVH37030"/>
    <property type="gene ID" value="PAHAL_6G225200"/>
</dbReference>
<dbReference type="AlphaFoldDB" id="A0A2T8IH71"/>
<dbReference type="Proteomes" id="UP000243499">
    <property type="component" value="Chromosome 6"/>
</dbReference>
<sequence length="76" mass="8572">MLAVWSRSSRWHVELGAFMDLFLTGYSGVHPQGKKTLSNLFWFVVLCSLFSRGLVDLVVMCGEIWLGCHCCLCGRC</sequence>
<proteinExistence type="predicted"/>